<name>H5SSQ1_ACEAU</name>
<evidence type="ECO:0000256" key="1">
    <source>
        <dbReference type="SAM" id="Phobius"/>
    </source>
</evidence>
<protein>
    <submittedName>
        <fullName evidence="2">Uncharacterized protein</fullName>
    </submittedName>
</protein>
<reference evidence="2" key="2">
    <citation type="journal article" date="2012" name="PLoS ONE">
        <title>A Deeply Branching Thermophilic Bacterium with an Ancient Acetyl-CoA Pathway Dominates a Subsurface Ecosystem.</title>
        <authorList>
            <person name="Takami H."/>
            <person name="Noguchi H."/>
            <person name="Takaki Y."/>
            <person name="Uchiyama I."/>
            <person name="Toyoda A."/>
            <person name="Nishi S."/>
            <person name="Chee G.-J."/>
            <person name="Arai W."/>
            <person name="Nunoura T."/>
            <person name="Itoh T."/>
            <person name="Hattori M."/>
            <person name="Takai K."/>
        </authorList>
    </citation>
    <scope>NUCLEOTIDE SEQUENCE</scope>
</reference>
<keyword evidence="1" id="KW-0472">Membrane</keyword>
<evidence type="ECO:0000313" key="2">
    <source>
        <dbReference type="EMBL" id="BAL59182.1"/>
    </source>
</evidence>
<keyword evidence="1" id="KW-1133">Transmembrane helix</keyword>
<sequence length="165" mass="17669">MPRVGTALGFYVLLWAVLVIASGVTLPLKRLIPDAQLFIATAGLIQAALIVLALGAFLRSRGFAPQTTLGLTPTRFGLVLWGAVGIVPLGMITGLILTPIIQMMPWLLSKELEALVRLSRFSALQNYLFYALALSVGPALSEELAFRGLILQGLRSRLGASAPWS</sequence>
<reference evidence="2" key="1">
    <citation type="journal article" date="2005" name="Environ. Microbiol.">
        <title>Genetic and functional properties of uncultivated thermophilic crenarchaeotes from a subsurface gold mine as revealed by analysis of genome fragments.</title>
        <authorList>
            <person name="Nunoura T."/>
            <person name="Hirayama H."/>
            <person name="Takami H."/>
            <person name="Oida H."/>
            <person name="Nishi S."/>
            <person name="Shimamura S."/>
            <person name="Suzuki Y."/>
            <person name="Inagaki F."/>
            <person name="Takai K."/>
            <person name="Nealson K.H."/>
            <person name="Horikoshi K."/>
        </authorList>
    </citation>
    <scope>NUCLEOTIDE SEQUENCE</scope>
</reference>
<dbReference type="AlphaFoldDB" id="H5SSQ1"/>
<gene>
    <name evidence="2" type="ORF">HGMM_OP3C337</name>
</gene>
<feature type="transmembrane region" description="Helical" evidence="1">
    <location>
        <begin position="78"/>
        <end position="107"/>
    </location>
</feature>
<organism evidence="2">
    <name type="scientific">Acetithermum autotrophicum</name>
    <dbReference type="NCBI Taxonomy" id="1446466"/>
    <lineage>
        <taxon>Bacteria</taxon>
        <taxon>Candidatus Bipolaricaulota</taxon>
        <taxon>Candidatus Acetithermum</taxon>
    </lineage>
</organism>
<proteinExistence type="predicted"/>
<dbReference type="EMBL" id="AP011802">
    <property type="protein sequence ID" value="BAL59182.1"/>
    <property type="molecule type" value="Genomic_DNA"/>
</dbReference>
<keyword evidence="1" id="KW-0812">Transmembrane</keyword>
<feature type="transmembrane region" description="Helical" evidence="1">
    <location>
        <begin position="37"/>
        <end position="58"/>
    </location>
</feature>
<accession>H5SSQ1</accession>